<accession>A0A243WCR8</accession>
<protein>
    <recommendedName>
        <fullName evidence="4">SusD/RagB family nutrient-binding outer membrane lipoprotein</fullName>
    </recommendedName>
</protein>
<organism evidence="2 3">
    <name type="scientific">Hymenobacter crusticola</name>
    <dbReference type="NCBI Taxonomy" id="1770526"/>
    <lineage>
        <taxon>Bacteria</taxon>
        <taxon>Pseudomonadati</taxon>
        <taxon>Bacteroidota</taxon>
        <taxon>Cytophagia</taxon>
        <taxon>Cytophagales</taxon>
        <taxon>Hymenobacteraceae</taxon>
        <taxon>Hymenobacter</taxon>
    </lineage>
</organism>
<dbReference type="AlphaFoldDB" id="A0A243WCR8"/>
<sequence>MQLSRFTKYVAFTAALGLLSACDDFLDVNNSPNAVLVAPPNNVLVGAESHLGFLMGSDLHRYTALFVQQFAGQGGAGVQPVDYDRYNITPTDMNNVWRTAIYGSAQADLQKLIEQTQTSSPVYAGVSKLMQAFLFSITADSFGDIPFTEALKFADNPQPAYTSSQDVYTGLITLIDAGVADLDKTSTLRPSADDLIYGGDIVKWKKFANTLKLRLYLHYYPKLSATANSNLATLLSQPASAFMTSNADNFQLAFEAVAGKTNPINQFETSRANQFFPSTTLVNIMNTKNDPRRPFYFTESPAGQYTGAGNGTGYLGVNTNFSRIGTFLRGAKTGSGAQEYAGDAPIRMLTYSEYNFILAEYYLRSGNVALAQTKLNDAITASMQMAGVTTAAINTYIASRPALATAATPLQNIIEEKFVANYGVAVEPWSDWRRTGFPSLTPVSINPVLTQIPRVLPYSDVERTANPQNTPARTDLTAPTVFWDPGR</sequence>
<dbReference type="InterPro" id="IPR011990">
    <property type="entry name" value="TPR-like_helical_dom_sf"/>
</dbReference>
<evidence type="ECO:0000313" key="2">
    <source>
        <dbReference type="EMBL" id="OUJ72542.1"/>
    </source>
</evidence>
<evidence type="ECO:0000256" key="1">
    <source>
        <dbReference type="SAM" id="MobiDB-lite"/>
    </source>
</evidence>
<dbReference type="EMBL" id="MTSE01000010">
    <property type="protein sequence ID" value="OUJ72542.1"/>
    <property type="molecule type" value="Genomic_DNA"/>
</dbReference>
<dbReference type="SUPFAM" id="SSF48452">
    <property type="entry name" value="TPR-like"/>
    <property type="match status" value="1"/>
</dbReference>
<proteinExistence type="predicted"/>
<evidence type="ECO:0008006" key="4">
    <source>
        <dbReference type="Google" id="ProtNLM"/>
    </source>
</evidence>
<dbReference type="Pfam" id="PF12771">
    <property type="entry name" value="SusD-like_2"/>
    <property type="match status" value="1"/>
</dbReference>
<gene>
    <name evidence="2" type="ORF">BXP70_18485</name>
</gene>
<dbReference type="Gene3D" id="1.25.40.390">
    <property type="match status" value="1"/>
</dbReference>
<evidence type="ECO:0000313" key="3">
    <source>
        <dbReference type="Proteomes" id="UP000194873"/>
    </source>
</evidence>
<dbReference type="InterPro" id="IPR041662">
    <property type="entry name" value="SusD-like_2"/>
</dbReference>
<dbReference type="Proteomes" id="UP000194873">
    <property type="component" value="Unassembled WGS sequence"/>
</dbReference>
<dbReference type="OrthoDB" id="622163at2"/>
<feature type="region of interest" description="Disordered" evidence="1">
    <location>
        <begin position="463"/>
        <end position="487"/>
    </location>
</feature>
<dbReference type="RefSeq" id="WP_086595586.1">
    <property type="nucleotide sequence ID" value="NZ_MTSE01000010.1"/>
</dbReference>
<reference evidence="2 3" key="1">
    <citation type="submission" date="2017-01" db="EMBL/GenBank/DDBJ databases">
        <title>A new Hymenobacter.</title>
        <authorList>
            <person name="Liang Y."/>
            <person name="Feng F."/>
        </authorList>
    </citation>
    <scope>NUCLEOTIDE SEQUENCE [LARGE SCALE GENOMIC DNA]</scope>
    <source>
        <strain evidence="2">MIMBbqt21</strain>
    </source>
</reference>
<dbReference type="PROSITE" id="PS51257">
    <property type="entry name" value="PROKAR_LIPOPROTEIN"/>
    <property type="match status" value="1"/>
</dbReference>
<keyword evidence="3" id="KW-1185">Reference proteome</keyword>
<comment type="caution">
    <text evidence="2">The sequence shown here is derived from an EMBL/GenBank/DDBJ whole genome shotgun (WGS) entry which is preliminary data.</text>
</comment>
<name>A0A243WCR8_9BACT</name>